<dbReference type="STRING" id="1081109.A0A168ASI8"/>
<dbReference type="Pfam" id="PF00459">
    <property type="entry name" value="Inositol_P"/>
    <property type="match status" value="2"/>
</dbReference>
<evidence type="ECO:0000313" key="8">
    <source>
        <dbReference type="Proteomes" id="UP000078544"/>
    </source>
</evidence>
<proteinExistence type="inferred from homology"/>
<evidence type="ECO:0000256" key="1">
    <source>
        <dbReference type="ARBA" id="ARBA00009759"/>
    </source>
</evidence>
<reference evidence="7 8" key="1">
    <citation type="journal article" date="2016" name="Genome Biol. Evol.">
        <title>Divergent and convergent evolution of fungal pathogenicity.</title>
        <authorList>
            <person name="Shang Y."/>
            <person name="Xiao G."/>
            <person name="Zheng P."/>
            <person name="Cen K."/>
            <person name="Zhan S."/>
            <person name="Wang C."/>
        </authorList>
    </citation>
    <scope>NUCLEOTIDE SEQUENCE [LARGE SCALE GENOMIC DNA]</scope>
    <source>
        <strain evidence="7 8">RCEF 2490</strain>
    </source>
</reference>
<dbReference type="InterPro" id="IPR020550">
    <property type="entry name" value="Inositol_monophosphatase_CS"/>
</dbReference>
<evidence type="ECO:0000256" key="6">
    <source>
        <dbReference type="SAM" id="MobiDB-lite"/>
    </source>
</evidence>
<accession>A0A168ASI8</accession>
<feature type="compositionally biased region" description="Low complexity" evidence="6">
    <location>
        <begin position="34"/>
        <end position="46"/>
    </location>
</feature>
<dbReference type="UniPathway" id="UPA00823">
    <property type="reaction ID" value="UER00788"/>
</dbReference>
<keyword evidence="2 4" id="KW-0479">Metal-binding</keyword>
<dbReference type="PANTHER" id="PTHR20854">
    <property type="entry name" value="INOSITOL MONOPHOSPHATASE"/>
    <property type="match status" value="1"/>
</dbReference>
<feature type="binding site" evidence="4">
    <location>
        <position position="286"/>
    </location>
    <ligand>
        <name>Mg(2+)</name>
        <dbReference type="ChEBI" id="CHEBI:18420"/>
        <label>1</label>
        <note>catalytic</note>
    </ligand>
</feature>
<comment type="similarity">
    <text evidence="1 5">Belongs to the inositol monophosphatase superfamily.</text>
</comment>
<dbReference type="GO" id="GO:0007165">
    <property type="term" value="P:signal transduction"/>
    <property type="evidence" value="ECO:0007669"/>
    <property type="project" value="TreeGrafter"/>
</dbReference>
<dbReference type="GO" id="GO:0046872">
    <property type="term" value="F:metal ion binding"/>
    <property type="evidence" value="ECO:0007669"/>
    <property type="project" value="UniProtKB-KW"/>
</dbReference>
<evidence type="ECO:0000313" key="7">
    <source>
        <dbReference type="EMBL" id="KZZ94289.1"/>
    </source>
</evidence>
<dbReference type="InterPro" id="IPR033942">
    <property type="entry name" value="IMPase"/>
</dbReference>
<dbReference type="Proteomes" id="UP000078544">
    <property type="component" value="Unassembled WGS sequence"/>
</dbReference>
<dbReference type="AlphaFoldDB" id="A0A168ASI8"/>
<feature type="binding site" evidence="4">
    <location>
        <position position="138"/>
    </location>
    <ligand>
        <name>Mg(2+)</name>
        <dbReference type="ChEBI" id="CHEBI:18420"/>
        <label>1</label>
        <note>catalytic</note>
    </ligand>
</feature>
<dbReference type="InterPro" id="IPR020583">
    <property type="entry name" value="Inositol_monoP_metal-BS"/>
</dbReference>
<evidence type="ECO:0000256" key="5">
    <source>
        <dbReference type="RuleBase" id="RU364068"/>
    </source>
</evidence>
<comment type="caution">
    <text evidence="7">The sequence shown here is derived from an EMBL/GenBank/DDBJ whole genome shotgun (WGS) entry which is preliminary data.</text>
</comment>
<dbReference type="GO" id="GO:0008934">
    <property type="term" value="F:inositol monophosphate 1-phosphatase activity"/>
    <property type="evidence" value="ECO:0007669"/>
    <property type="project" value="InterPro"/>
</dbReference>
<organism evidence="7 8">
    <name type="scientific">Moelleriella libera RCEF 2490</name>
    <dbReference type="NCBI Taxonomy" id="1081109"/>
    <lineage>
        <taxon>Eukaryota</taxon>
        <taxon>Fungi</taxon>
        <taxon>Dikarya</taxon>
        <taxon>Ascomycota</taxon>
        <taxon>Pezizomycotina</taxon>
        <taxon>Sordariomycetes</taxon>
        <taxon>Hypocreomycetidae</taxon>
        <taxon>Hypocreales</taxon>
        <taxon>Clavicipitaceae</taxon>
        <taxon>Moelleriella</taxon>
    </lineage>
</organism>
<keyword evidence="3 4" id="KW-0460">Magnesium</keyword>
<sequence length="378" mass="40891">MNDQTLSEIYDFAVQLGKDAGQLLLDAAWSRAPSTTAGGNSSSSSAQPVPVEKESSVDIVTETDHAVEAFIKDSIAAKYPEHEYVRPHVATYRAVVRQDVCLTVCEAISFLGEETYSAGSSKTYLVTSGPTWVVDPLDGTVNFTHLFPMFCVSIAFCVQGQPVIGVINAPLLNQFFSACRGKGSWLNETRRLPLVRDPIPPLPQEAPSGCIFACEWGKDRRDGPAGNLSKKVDSFVVMALERKARDGKGGMVHGIRSLGRSATLDLAYTAMGSFDIWWEGGCWEWDVAAGIAILEEAGGLVTTANPPSDPAASRVPAANLGGRLYLAIRPAGGSEHETGLEAQHRVVRQVWRRVQTLEYERPFGPGSPEENRVSHVMA</sequence>
<dbReference type="PRINTS" id="PR00377">
    <property type="entry name" value="IMPHPHTASES"/>
</dbReference>
<comment type="pathway">
    <text evidence="5">Polyol metabolism; myo-inositol biosynthesis; myo-inositol from D-glucose 6-phosphate: step 2/2.</text>
</comment>
<dbReference type="CDD" id="cd01639">
    <property type="entry name" value="IMPase"/>
    <property type="match status" value="1"/>
</dbReference>
<dbReference type="EMBL" id="AZGY01000011">
    <property type="protein sequence ID" value="KZZ94289.1"/>
    <property type="molecule type" value="Genomic_DNA"/>
</dbReference>
<dbReference type="PROSITE" id="PS00630">
    <property type="entry name" value="IMP_2"/>
    <property type="match status" value="1"/>
</dbReference>
<dbReference type="OrthoDB" id="10254945at2759"/>
<keyword evidence="8" id="KW-1185">Reference proteome</keyword>
<evidence type="ECO:0000256" key="4">
    <source>
        <dbReference type="PIRSR" id="PIRSR600760-2"/>
    </source>
</evidence>
<feature type="binding site" evidence="4">
    <location>
        <position position="137"/>
    </location>
    <ligand>
        <name>Mg(2+)</name>
        <dbReference type="ChEBI" id="CHEBI:18420"/>
        <label>1</label>
        <note>catalytic</note>
    </ligand>
</feature>
<gene>
    <name evidence="7" type="ORF">AAL_05256</name>
</gene>
<name>A0A168ASI8_9HYPO</name>
<dbReference type="PROSITE" id="PS00629">
    <property type="entry name" value="IMP_1"/>
    <property type="match status" value="1"/>
</dbReference>
<protein>
    <recommendedName>
        <fullName evidence="5">Inositol-1-monophosphatase</fullName>
        <ecNumber evidence="5">3.1.3.25</ecNumber>
    </recommendedName>
</protein>
<dbReference type="FunFam" id="3.30.540.10:FF:000004">
    <property type="entry name" value="Inositol-1-monophosphatase"/>
    <property type="match status" value="1"/>
</dbReference>
<dbReference type="GO" id="GO:0006021">
    <property type="term" value="P:inositol biosynthetic process"/>
    <property type="evidence" value="ECO:0007669"/>
    <property type="project" value="UniProtKB-UniPathway"/>
</dbReference>
<evidence type="ECO:0000256" key="3">
    <source>
        <dbReference type="ARBA" id="ARBA00022842"/>
    </source>
</evidence>
<dbReference type="PANTHER" id="PTHR20854:SF39">
    <property type="entry name" value="PROTEIN QUTG"/>
    <property type="match status" value="1"/>
</dbReference>
<dbReference type="Gene3D" id="3.40.190.80">
    <property type="match status" value="1"/>
</dbReference>
<keyword evidence="5" id="KW-0378">Hydrolase</keyword>
<comment type="catalytic activity">
    <reaction evidence="5">
        <text>a myo-inositol phosphate + H2O = myo-inositol + phosphate</text>
        <dbReference type="Rhea" id="RHEA:24056"/>
        <dbReference type="ChEBI" id="CHEBI:15377"/>
        <dbReference type="ChEBI" id="CHEBI:17268"/>
        <dbReference type="ChEBI" id="CHEBI:43474"/>
        <dbReference type="ChEBI" id="CHEBI:84139"/>
        <dbReference type="EC" id="3.1.3.25"/>
    </reaction>
</comment>
<dbReference type="SUPFAM" id="SSF56655">
    <property type="entry name" value="Carbohydrate phosphatase"/>
    <property type="match status" value="1"/>
</dbReference>
<feature type="binding site" evidence="4">
    <location>
        <position position="135"/>
    </location>
    <ligand>
        <name>Mg(2+)</name>
        <dbReference type="ChEBI" id="CHEBI:18420"/>
        <label>1</label>
        <note>catalytic</note>
    </ligand>
</feature>
<dbReference type="Gene3D" id="3.30.540.10">
    <property type="entry name" value="Fructose-1,6-Bisphosphatase, subunit A, domain 1"/>
    <property type="match status" value="1"/>
</dbReference>
<feature type="region of interest" description="Disordered" evidence="6">
    <location>
        <begin position="34"/>
        <end position="55"/>
    </location>
</feature>
<evidence type="ECO:0000256" key="2">
    <source>
        <dbReference type="ARBA" id="ARBA00022723"/>
    </source>
</evidence>
<dbReference type="InterPro" id="IPR000760">
    <property type="entry name" value="Inositol_monophosphatase-like"/>
</dbReference>
<dbReference type="EC" id="3.1.3.25" evidence="5"/>
<comment type="cofactor">
    <cofactor evidence="4 5">
        <name>Mg(2+)</name>
        <dbReference type="ChEBI" id="CHEBI:18420"/>
    </cofactor>
</comment>
<dbReference type="GO" id="GO:0046854">
    <property type="term" value="P:phosphatidylinositol phosphate biosynthetic process"/>
    <property type="evidence" value="ECO:0007669"/>
    <property type="project" value="InterPro"/>
</dbReference>